<comment type="caution">
    <text evidence="2">The sequence shown here is derived from an EMBL/GenBank/DDBJ whole genome shotgun (WGS) entry which is preliminary data.</text>
</comment>
<dbReference type="GO" id="GO:0020037">
    <property type="term" value="F:heme binding"/>
    <property type="evidence" value="ECO:0007669"/>
    <property type="project" value="InterPro"/>
</dbReference>
<dbReference type="InterPro" id="IPR036396">
    <property type="entry name" value="Cyt_P450_sf"/>
</dbReference>
<reference evidence="2" key="2">
    <citation type="submission" date="2020-09" db="EMBL/GenBank/DDBJ databases">
        <authorList>
            <person name="Sun Q."/>
            <person name="Zhou Y."/>
        </authorList>
    </citation>
    <scope>NUCLEOTIDE SEQUENCE</scope>
    <source>
        <strain evidence="2">CGMCC 1.15367</strain>
    </source>
</reference>
<dbReference type="GO" id="GO:0005506">
    <property type="term" value="F:iron ion binding"/>
    <property type="evidence" value="ECO:0007669"/>
    <property type="project" value="InterPro"/>
</dbReference>
<dbReference type="GO" id="GO:0004497">
    <property type="term" value="F:monooxygenase activity"/>
    <property type="evidence" value="ECO:0007669"/>
    <property type="project" value="InterPro"/>
</dbReference>
<gene>
    <name evidence="2" type="ORF">GCM10011390_30270</name>
</gene>
<protein>
    <submittedName>
        <fullName evidence="2">Cytochrome P450</fullName>
    </submittedName>
</protein>
<evidence type="ECO:0000256" key="1">
    <source>
        <dbReference type="ARBA" id="ARBA00010617"/>
    </source>
</evidence>
<evidence type="ECO:0000313" key="2">
    <source>
        <dbReference type="EMBL" id="GGE09118.1"/>
    </source>
</evidence>
<dbReference type="InterPro" id="IPR001128">
    <property type="entry name" value="Cyt_P450"/>
</dbReference>
<accession>A0A916ZQE7</accession>
<dbReference type="Proteomes" id="UP000644699">
    <property type="component" value="Unassembled WGS sequence"/>
</dbReference>
<dbReference type="EMBL" id="BMIQ01000004">
    <property type="protein sequence ID" value="GGE09118.1"/>
    <property type="molecule type" value="Genomic_DNA"/>
</dbReference>
<evidence type="ECO:0000313" key="3">
    <source>
        <dbReference type="Proteomes" id="UP000644699"/>
    </source>
</evidence>
<proteinExistence type="inferred from homology"/>
<dbReference type="PANTHER" id="PTHR24305">
    <property type="entry name" value="CYTOCHROME P450"/>
    <property type="match status" value="1"/>
</dbReference>
<organism evidence="2 3">
    <name type="scientific">Aureimonas endophytica</name>
    <dbReference type="NCBI Taxonomy" id="2027858"/>
    <lineage>
        <taxon>Bacteria</taxon>
        <taxon>Pseudomonadati</taxon>
        <taxon>Pseudomonadota</taxon>
        <taxon>Alphaproteobacteria</taxon>
        <taxon>Hyphomicrobiales</taxon>
        <taxon>Aurantimonadaceae</taxon>
        <taxon>Aureimonas</taxon>
    </lineage>
</organism>
<name>A0A916ZQE7_9HYPH</name>
<dbReference type="AlphaFoldDB" id="A0A916ZQE7"/>
<sequence length="442" mass="48495">MVPPQTPLPRSLPSLSAFDSAAFAASVALPTLAQGIILRRPAMVAAAERFGLDAGAVRQMQRLRRRYGENPLLIRNPIRPQVLLLSPRDVRRVLAETPAPFSPASCEKRAALSHFEPHVSLVTQGEERRLGRALSDSTLESGCPVHSLRPAFHTAVEVEIGRLLHQARALGALAWPLFFGAWMRIVRRTVLGASAVADTELTDLLDRLRARANWAFAAPSDRRRRDAFHRRLEAYLRRAEPHSLAALAARFPEAALAHPSHQMAQWLFAFDPAGMTAFRALALLAAHPAALERGRAEAMRPGDLAFLRAAILETVRLYPTTPAILRQTSAATEWPNGELPAGAGLLIFTPFFQRDDERLADAHRFVPERWLGLEPDQAIPLVPFSAGPAACPARHLVPLVAAEAVAAILRRGPIELQGGRLDHRRALPGTLDHFTLVFDLPL</sequence>
<dbReference type="Gene3D" id="1.10.630.10">
    <property type="entry name" value="Cytochrome P450"/>
    <property type="match status" value="1"/>
</dbReference>
<comment type="similarity">
    <text evidence="1">Belongs to the cytochrome P450 family.</text>
</comment>
<reference evidence="2" key="1">
    <citation type="journal article" date="2014" name="Int. J. Syst. Evol. Microbiol.">
        <title>Complete genome sequence of Corynebacterium casei LMG S-19264T (=DSM 44701T), isolated from a smear-ripened cheese.</title>
        <authorList>
            <consortium name="US DOE Joint Genome Institute (JGI-PGF)"/>
            <person name="Walter F."/>
            <person name="Albersmeier A."/>
            <person name="Kalinowski J."/>
            <person name="Ruckert C."/>
        </authorList>
    </citation>
    <scope>NUCLEOTIDE SEQUENCE</scope>
    <source>
        <strain evidence="2">CGMCC 1.15367</strain>
    </source>
</reference>
<keyword evidence="3" id="KW-1185">Reference proteome</keyword>
<dbReference type="SUPFAM" id="SSF48264">
    <property type="entry name" value="Cytochrome P450"/>
    <property type="match status" value="1"/>
</dbReference>
<dbReference type="InterPro" id="IPR050121">
    <property type="entry name" value="Cytochrome_P450_monoxygenase"/>
</dbReference>
<dbReference type="Pfam" id="PF00067">
    <property type="entry name" value="p450"/>
    <property type="match status" value="1"/>
</dbReference>
<dbReference type="PANTHER" id="PTHR24305:SF166">
    <property type="entry name" value="CYTOCHROME P450 12A4, MITOCHONDRIAL-RELATED"/>
    <property type="match status" value="1"/>
</dbReference>
<dbReference type="GO" id="GO:0016705">
    <property type="term" value="F:oxidoreductase activity, acting on paired donors, with incorporation or reduction of molecular oxygen"/>
    <property type="evidence" value="ECO:0007669"/>
    <property type="project" value="InterPro"/>
</dbReference>